<evidence type="ECO:0000313" key="2">
    <source>
        <dbReference type="EMBL" id="CAJ1373744.1"/>
    </source>
</evidence>
<comment type="caution">
    <text evidence="2">The sequence shown here is derived from an EMBL/GenBank/DDBJ whole genome shotgun (WGS) entry which is preliminary data.</text>
</comment>
<reference evidence="2" key="1">
    <citation type="submission" date="2023-08" db="EMBL/GenBank/DDBJ databases">
        <authorList>
            <person name="Chen Y."/>
            <person name="Shah S."/>
            <person name="Dougan E. K."/>
            <person name="Thang M."/>
            <person name="Chan C."/>
        </authorList>
    </citation>
    <scope>NUCLEOTIDE SEQUENCE</scope>
</reference>
<name>A0AA36HR11_9DINO</name>
<gene>
    <name evidence="2" type="ORF">EVOR1521_LOCUS3483</name>
</gene>
<dbReference type="InterPro" id="IPR050600">
    <property type="entry name" value="SETD3_SETD6_MTase"/>
</dbReference>
<dbReference type="InterPro" id="IPR001214">
    <property type="entry name" value="SET_dom"/>
</dbReference>
<proteinExistence type="predicted"/>
<dbReference type="GO" id="GO:0016279">
    <property type="term" value="F:protein-lysine N-methyltransferase activity"/>
    <property type="evidence" value="ECO:0007669"/>
    <property type="project" value="TreeGrafter"/>
</dbReference>
<dbReference type="InterPro" id="IPR046341">
    <property type="entry name" value="SET_dom_sf"/>
</dbReference>
<dbReference type="PANTHER" id="PTHR13271">
    <property type="entry name" value="UNCHARACTERIZED PUTATIVE METHYLTRANSFERASE"/>
    <property type="match status" value="1"/>
</dbReference>
<evidence type="ECO:0000259" key="1">
    <source>
        <dbReference type="PROSITE" id="PS50280"/>
    </source>
</evidence>
<evidence type="ECO:0000313" key="3">
    <source>
        <dbReference type="Proteomes" id="UP001178507"/>
    </source>
</evidence>
<keyword evidence="3" id="KW-1185">Reference proteome</keyword>
<dbReference type="SUPFAM" id="SSF82199">
    <property type="entry name" value="SET domain"/>
    <property type="match status" value="1"/>
</dbReference>
<dbReference type="AlphaFoldDB" id="A0AA36HR11"/>
<dbReference type="Pfam" id="PF00856">
    <property type="entry name" value="SET"/>
    <property type="match status" value="1"/>
</dbReference>
<dbReference type="Proteomes" id="UP001178507">
    <property type="component" value="Unassembled WGS sequence"/>
</dbReference>
<dbReference type="Gene3D" id="3.90.1410.10">
    <property type="entry name" value="set domain protein methyltransferase, domain 1"/>
    <property type="match status" value="1"/>
</dbReference>
<dbReference type="EMBL" id="CAUJNA010000213">
    <property type="protein sequence ID" value="CAJ1373744.1"/>
    <property type="molecule type" value="Genomic_DNA"/>
</dbReference>
<dbReference type="CDD" id="cd10527">
    <property type="entry name" value="SET_LSMT"/>
    <property type="match status" value="1"/>
</dbReference>
<dbReference type="PROSITE" id="PS50280">
    <property type="entry name" value="SET"/>
    <property type="match status" value="1"/>
</dbReference>
<protein>
    <recommendedName>
        <fullName evidence="1">SET domain-containing protein</fullName>
    </recommendedName>
</protein>
<accession>A0AA36HR11</accession>
<organism evidence="2 3">
    <name type="scientific">Effrenium voratum</name>
    <dbReference type="NCBI Taxonomy" id="2562239"/>
    <lineage>
        <taxon>Eukaryota</taxon>
        <taxon>Sar</taxon>
        <taxon>Alveolata</taxon>
        <taxon>Dinophyceae</taxon>
        <taxon>Suessiales</taxon>
        <taxon>Symbiodiniaceae</taxon>
        <taxon>Effrenium</taxon>
    </lineage>
</organism>
<sequence length="323" mass="35379">MSKPAEDLLHHFKALLESANPAHDAQNLDSFRGLARGRRQGLFEIRTFSHNGKMVRGLAATGNFKAGEPIMLIPKPLLLESAVAGAAPRFAGAKKAAGKLALLLAERRAELLSGQSVMPSEQQKFWQEYFATLPSLQEYRRGSLIAAPEEDLRSLQGLPRLGRVAERLLGPRQRLKEALDLYNERRENRPKLSWEDALWGFAVSTTRGANGIIVPILDFINTAEDPAANNVHFVEMANGPGKAVFVVAGNNLQEIQTGEELLADYGHHGLRLLTQYGVQNNASGASEDFSSADCAQLRRAKLDSVALEPLKSFVAERCGWCDA</sequence>
<feature type="domain" description="SET" evidence="1">
    <location>
        <begin position="41"/>
        <end position="266"/>
    </location>
</feature>